<dbReference type="Proteomes" id="UP001336835">
    <property type="component" value="Unassembled WGS sequence"/>
</dbReference>
<dbReference type="RefSeq" id="WP_330108040.1">
    <property type="nucleotide sequence ID" value="NZ_JAZDQT010000002.1"/>
</dbReference>
<evidence type="ECO:0000313" key="2">
    <source>
        <dbReference type="Proteomes" id="UP001336835"/>
    </source>
</evidence>
<gene>
    <name evidence="1" type="ORF">VRU48_11345</name>
</gene>
<dbReference type="EMBL" id="JAZDQT010000002">
    <property type="protein sequence ID" value="MEE1945703.1"/>
    <property type="molecule type" value="Genomic_DNA"/>
</dbReference>
<evidence type="ECO:0000313" key="1">
    <source>
        <dbReference type="EMBL" id="MEE1945703.1"/>
    </source>
</evidence>
<comment type="caution">
    <text evidence="1">The sequence shown here is derived from an EMBL/GenBank/DDBJ whole genome shotgun (WGS) entry which is preliminary data.</text>
</comment>
<name>A0ABU7I8B0_9SPHI</name>
<keyword evidence="2" id="KW-1185">Reference proteome</keyword>
<organism evidence="1 2">
    <name type="scientific">Pedobacter albus</name>
    <dbReference type="NCBI Taxonomy" id="3113905"/>
    <lineage>
        <taxon>Bacteria</taxon>
        <taxon>Pseudomonadati</taxon>
        <taxon>Bacteroidota</taxon>
        <taxon>Sphingobacteriia</taxon>
        <taxon>Sphingobacteriales</taxon>
        <taxon>Sphingobacteriaceae</taxon>
        <taxon>Pedobacter</taxon>
    </lineage>
</organism>
<accession>A0ABU7I8B0</accession>
<proteinExistence type="predicted"/>
<sequence length="80" mass="9187">MNYPVFIFHELVFRFAEVNKKIGRYLSNSIQDNECLIRTSAGQIKISLGLLEKQYLNPKSISQEEVLSLADGFELDYQTA</sequence>
<protein>
    <submittedName>
        <fullName evidence="1">Uncharacterized protein</fullName>
    </submittedName>
</protein>
<reference evidence="1 2" key="1">
    <citation type="submission" date="2024-01" db="EMBL/GenBank/DDBJ databases">
        <title>Pedobacter sp. nov., isolated from fresh soil.</title>
        <authorList>
            <person name="Le N.T.T."/>
        </authorList>
    </citation>
    <scope>NUCLEOTIDE SEQUENCE [LARGE SCALE GENOMIC DNA]</scope>
    <source>
        <strain evidence="1 2">KR3-3</strain>
    </source>
</reference>